<dbReference type="InterPro" id="IPR045070">
    <property type="entry name" value="MATE_MepA-like"/>
</dbReference>
<evidence type="ECO:0000256" key="1">
    <source>
        <dbReference type="ARBA" id="ARBA00004429"/>
    </source>
</evidence>
<evidence type="ECO:0000313" key="14">
    <source>
        <dbReference type="Proteomes" id="UP000235746"/>
    </source>
</evidence>
<evidence type="ECO:0000256" key="6">
    <source>
        <dbReference type="ARBA" id="ARBA00022475"/>
    </source>
</evidence>
<feature type="transmembrane region" description="Helical" evidence="12">
    <location>
        <begin position="268"/>
        <end position="289"/>
    </location>
</feature>
<feature type="transmembrane region" description="Helical" evidence="12">
    <location>
        <begin position="354"/>
        <end position="375"/>
    </location>
</feature>
<feature type="transmembrane region" description="Helical" evidence="12">
    <location>
        <begin position="234"/>
        <end position="256"/>
    </location>
</feature>
<evidence type="ECO:0000256" key="7">
    <source>
        <dbReference type="ARBA" id="ARBA00022692"/>
    </source>
</evidence>
<dbReference type="Proteomes" id="UP000235746">
    <property type="component" value="Unassembled WGS sequence"/>
</dbReference>
<feature type="transmembrane region" description="Helical" evidence="12">
    <location>
        <begin position="413"/>
        <end position="432"/>
    </location>
</feature>
<evidence type="ECO:0000256" key="5">
    <source>
        <dbReference type="ARBA" id="ARBA00022448"/>
    </source>
</evidence>
<comment type="similarity">
    <text evidence="2">Belongs to the multi antimicrobial extrusion (MATE) (TC 2.A.66.1) family. MepA subfamily.</text>
</comment>
<feature type="transmembrane region" description="Helical" evidence="12">
    <location>
        <begin position="194"/>
        <end position="213"/>
    </location>
</feature>
<keyword evidence="7 12" id="KW-0812">Transmembrane</keyword>
<evidence type="ECO:0000256" key="3">
    <source>
        <dbReference type="ARBA" id="ARBA00013489"/>
    </source>
</evidence>
<reference evidence="14" key="1">
    <citation type="submission" date="2016-07" db="EMBL/GenBank/DDBJ databases">
        <title>Nontailed viruses are major unrecognized killers of bacteria in the ocean.</title>
        <authorList>
            <person name="Kauffman K."/>
            <person name="Hussain F."/>
            <person name="Yang J."/>
            <person name="Arevalo P."/>
            <person name="Brown J."/>
            <person name="Cutler M."/>
            <person name="Kelly L."/>
            <person name="Polz M.F."/>
        </authorList>
    </citation>
    <scope>NUCLEOTIDE SEQUENCE [LARGE SCALE GENOMIC DNA]</scope>
    <source>
        <strain evidence="14">10N.261.51.B8</strain>
    </source>
</reference>
<feature type="transmembrane region" description="Helical" evidence="12">
    <location>
        <begin position="387"/>
        <end position="407"/>
    </location>
</feature>
<evidence type="ECO:0000256" key="10">
    <source>
        <dbReference type="ARBA" id="ARBA00023251"/>
    </source>
</evidence>
<feature type="transmembrane region" description="Helical" evidence="12">
    <location>
        <begin position="310"/>
        <end position="334"/>
    </location>
</feature>
<keyword evidence="10" id="KW-0046">Antibiotic resistance</keyword>
<evidence type="ECO:0000256" key="8">
    <source>
        <dbReference type="ARBA" id="ARBA00022989"/>
    </source>
</evidence>
<dbReference type="GO" id="GO:0015297">
    <property type="term" value="F:antiporter activity"/>
    <property type="evidence" value="ECO:0007669"/>
    <property type="project" value="InterPro"/>
</dbReference>
<dbReference type="GO" id="GO:0005886">
    <property type="term" value="C:plasma membrane"/>
    <property type="evidence" value="ECO:0007669"/>
    <property type="project" value="UniProtKB-SubCell"/>
</dbReference>
<feature type="transmembrane region" description="Helical" evidence="12">
    <location>
        <begin position="51"/>
        <end position="75"/>
    </location>
</feature>
<feature type="transmembrane region" description="Helical" evidence="12">
    <location>
        <begin position="21"/>
        <end position="39"/>
    </location>
</feature>
<proteinExistence type="inferred from homology"/>
<feature type="transmembrane region" description="Helical" evidence="12">
    <location>
        <begin position="163"/>
        <end position="182"/>
    </location>
</feature>
<dbReference type="GO" id="GO:0046677">
    <property type="term" value="P:response to antibiotic"/>
    <property type="evidence" value="ECO:0007669"/>
    <property type="project" value="UniProtKB-KW"/>
</dbReference>
<gene>
    <name evidence="13" type="ORF">BCT74_04720</name>
</gene>
<dbReference type="GO" id="GO:0042910">
    <property type="term" value="F:xenobiotic transmembrane transporter activity"/>
    <property type="evidence" value="ECO:0007669"/>
    <property type="project" value="InterPro"/>
</dbReference>
<evidence type="ECO:0000256" key="12">
    <source>
        <dbReference type="SAM" id="Phobius"/>
    </source>
</evidence>
<feature type="transmembrane region" description="Helical" evidence="12">
    <location>
        <begin position="96"/>
        <end position="114"/>
    </location>
</feature>
<dbReference type="EMBL" id="MCYL01000013">
    <property type="protein sequence ID" value="PML56945.1"/>
    <property type="molecule type" value="Genomic_DNA"/>
</dbReference>
<dbReference type="PIRSF" id="PIRSF006603">
    <property type="entry name" value="DinF"/>
    <property type="match status" value="1"/>
</dbReference>
<accession>A0A2N7IHF3</accession>
<dbReference type="NCBIfam" id="TIGR00797">
    <property type="entry name" value="matE"/>
    <property type="match status" value="1"/>
</dbReference>
<protein>
    <recommendedName>
        <fullName evidence="4">Multidrug export protein MepA</fullName>
    </recommendedName>
    <alternativeName>
        <fullName evidence="3">Multidrug resistance protein NorM</fullName>
    </alternativeName>
    <alternativeName>
        <fullName evidence="11">Na(+)/drug antiporter</fullName>
    </alternativeName>
</protein>
<dbReference type="PANTHER" id="PTHR43823">
    <property type="entry name" value="SPORULATION PROTEIN YKVU"/>
    <property type="match status" value="1"/>
</dbReference>
<organism evidence="13 14">
    <name type="scientific">Vibrio lentus</name>
    <dbReference type="NCBI Taxonomy" id="136468"/>
    <lineage>
        <taxon>Bacteria</taxon>
        <taxon>Pseudomonadati</taxon>
        <taxon>Pseudomonadota</taxon>
        <taxon>Gammaproteobacteria</taxon>
        <taxon>Vibrionales</taxon>
        <taxon>Vibrionaceae</taxon>
        <taxon>Vibrio</taxon>
    </lineage>
</organism>
<dbReference type="InterPro" id="IPR051327">
    <property type="entry name" value="MATE_MepA_subfamily"/>
</dbReference>
<keyword evidence="6" id="KW-1003">Cell membrane</keyword>
<keyword evidence="5" id="KW-0813">Transport</keyword>
<dbReference type="InterPro" id="IPR002528">
    <property type="entry name" value="MATE_fam"/>
</dbReference>
<dbReference type="AlphaFoldDB" id="A0A2N7IHF3"/>
<dbReference type="RefSeq" id="WP_102560005.1">
    <property type="nucleotide sequence ID" value="NZ_MCYL01000013.1"/>
</dbReference>
<evidence type="ECO:0000256" key="9">
    <source>
        <dbReference type="ARBA" id="ARBA00023136"/>
    </source>
</evidence>
<evidence type="ECO:0000313" key="13">
    <source>
        <dbReference type="EMBL" id="PML56945.1"/>
    </source>
</evidence>
<evidence type="ECO:0000256" key="11">
    <source>
        <dbReference type="ARBA" id="ARBA00030855"/>
    </source>
</evidence>
<sequence length="453" mass="48862">MGINLKTDPISKSFYQYLWPALTGMVIKSLFIMGDAWFVGRGVGPDGLGAIALTIPAFSIFTAIAMMVGIGGAALMSIEVGKGNTTSGQTLFSQSMLSTAVLSTISVSIALYFLNDMIALMGASGYMAELTHDYLSVMLPFFVLYSLAWVMSCFVRNDTNPKLATYAMSIGAVVNLVLDYFFVLEFGWGMKGAAYGTAIAQGVIACILLSHFVRKQGTLELSLKGIGLGKLPSILKIGTPTFFIEVTAAMTILLFNYVLLHQFGENHIIAYGLTANIGVFALFVMVGIAQACQPIISFNHGANQPSRIEAIFRLGLKSAIGSGLVFMVIVYLFAPQIAALYLGESSDLIALSSTALTFFFFAVPLMGINLVIANLFQATAKPKQATLISLGRGFVFVALGIMILPKLFPEQGIWASILFAETVTAIFSQSMLRSYKKRFSGSLEKQRHRKSSV</sequence>
<keyword evidence="8 12" id="KW-1133">Transmembrane helix</keyword>
<evidence type="ECO:0000256" key="2">
    <source>
        <dbReference type="ARBA" id="ARBA00008417"/>
    </source>
</evidence>
<name>A0A2N7IHF3_9VIBR</name>
<evidence type="ECO:0000256" key="4">
    <source>
        <dbReference type="ARBA" id="ARBA00022106"/>
    </source>
</evidence>
<dbReference type="CDD" id="cd13143">
    <property type="entry name" value="MATE_MepA_like"/>
    <property type="match status" value="1"/>
</dbReference>
<comment type="subcellular location">
    <subcellularLocation>
        <location evidence="1">Cell inner membrane</location>
        <topology evidence="1">Multi-pass membrane protein</topology>
    </subcellularLocation>
</comment>
<dbReference type="InterPro" id="IPR048279">
    <property type="entry name" value="MdtK-like"/>
</dbReference>
<dbReference type="PANTHER" id="PTHR43823:SF3">
    <property type="entry name" value="MULTIDRUG EXPORT PROTEIN MEPA"/>
    <property type="match status" value="1"/>
</dbReference>
<comment type="caution">
    <text evidence="13">The sequence shown here is derived from an EMBL/GenBank/DDBJ whole genome shotgun (WGS) entry which is preliminary data.</text>
</comment>
<keyword evidence="9 12" id="KW-0472">Membrane</keyword>
<dbReference type="Pfam" id="PF01554">
    <property type="entry name" value="MatE"/>
    <property type="match status" value="2"/>
</dbReference>
<feature type="transmembrane region" description="Helical" evidence="12">
    <location>
        <begin position="134"/>
        <end position="151"/>
    </location>
</feature>